<feature type="transmembrane region" description="Helical" evidence="1">
    <location>
        <begin position="88"/>
        <end position="107"/>
    </location>
</feature>
<proteinExistence type="predicted"/>
<dbReference type="Proteomes" id="UP000243232">
    <property type="component" value="Chromosome I"/>
</dbReference>
<keyword evidence="1" id="KW-1133">Transmembrane helix</keyword>
<evidence type="ECO:0000256" key="1">
    <source>
        <dbReference type="SAM" id="Phobius"/>
    </source>
</evidence>
<name>A0A1H2EGW5_9PSED</name>
<evidence type="ECO:0000313" key="2">
    <source>
        <dbReference type="EMBL" id="SDT94385.1"/>
    </source>
</evidence>
<dbReference type="OrthoDB" id="5905880at2"/>
<organism evidence="2 3">
    <name type="scientific">Pseudomonas pohangensis</name>
    <dbReference type="NCBI Taxonomy" id="364197"/>
    <lineage>
        <taxon>Bacteria</taxon>
        <taxon>Pseudomonadati</taxon>
        <taxon>Pseudomonadota</taxon>
        <taxon>Gammaproteobacteria</taxon>
        <taxon>Pseudomonadales</taxon>
        <taxon>Pseudomonadaceae</taxon>
        <taxon>Pseudomonas</taxon>
    </lineage>
</organism>
<keyword evidence="1" id="KW-0812">Transmembrane</keyword>
<keyword evidence="1" id="KW-0472">Membrane</keyword>
<dbReference type="STRING" id="364197.SAMN05216296_0774"/>
<gene>
    <name evidence="2" type="ORF">SAMN05216296_0774</name>
</gene>
<sequence length="184" mass="20374">MNRHYYISDNLDELETIESELQASGINTEQIHVLSDQDAAVEQHQLHDVNSLMKQDLVHSGGLGGLVGLGLAAMVLAIAYLSGWAETAVGWMPFVFLALVAFGFSVWEGGLFGLQRPNVHFQGFHDVLRQGRHLFFVDVAPRQEAALARVVLHHPQLELAGTGSASPGWVVALQHRWHQLRRLV</sequence>
<dbReference type="RefSeq" id="WP_090193177.1">
    <property type="nucleotide sequence ID" value="NZ_LT629785.1"/>
</dbReference>
<protein>
    <recommendedName>
        <fullName evidence="4">NAD/FAD-utilizing enzyme apparently involved in cell division</fullName>
    </recommendedName>
</protein>
<keyword evidence="3" id="KW-1185">Reference proteome</keyword>
<dbReference type="EMBL" id="LT629785">
    <property type="protein sequence ID" value="SDT94385.1"/>
    <property type="molecule type" value="Genomic_DNA"/>
</dbReference>
<feature type="transmembrane region" description="Helical" evidence="1">
    <location>
        <begin position="63"/>
        <end position="82"/>
    </location>
</feature>
<dbReference type="AlphaFoldDB" id="A0A1H2EGW5"/>
<reference evidence="3" key="1">
    <citation type="submission" date="2016-10" db="EMBL/GenBank/DDBJ databases">
        <authorList>
            <person name="Varghese N."/>
            <person name="Submissions S."/>
        </authorList>
    </citation>
    <scope>NUCLEOTIDE SEQUENCE [LARGE SCALE GENOMIC DNA]</scope>
    <source>
        <strain evidence="3">DSM 17875</strain>
    </source>
</reference>
<accession>A0A1H2EGW5</accession>
<evidence type="ECO:0008006" key="4">
    <source>
        <dbReference type="Google" id="ProtNLM"/>
    </source>
</evidence>
<evidence type="ECO:0000313" key="3">
    <source>
        <dbReference type="Proteomes" id="UP000243232"/>
    </source>
</evidence>